<evidence type="ECO:0000313" key="3">
    <source>
        <dbReference type="Proteomes" id="UP000799118"/>
    </source>
</evidence>
<protein>
    <submittedName>
        <fullName evidence="2">Uncharacterized protein</fullName>
    </submittedName>
</protein>
<reference evidence="2" key="1">
    <citation type="journal article" date="2019" name="Environ. Microbiol.">
        <title>Fungal ecological strategies reflected in gene transcription - a case study of two litter decomposers.</title>
        <authorList>
            <person name="Barbi F."/>
            <person name="Kohler A."/>
            <person name="Barry K."/>
            <person name="Baskaran P."/>
            <person name="Daum C."/>
            <person name="Fauchery L."/>
            <person name="Ihrmark K."/>
            <person name="Kuo A."/>
            <person name="LaButti K."/>
            <person name="Lipzen A."/>
            <person name="Morin E."/>
            <person name="Grigoriev I.V."/>
            <person name="Henrissat B."/>
            <person name="Lindahl B."/>
            <person name="Martin F."/>
        </authorList>
    </citation>
    <scope>NUCLEOTIDE SEQUENCE</scope>
    <source>
        <strain evidence="2">JB14</strain>
    </source>
</reference>
<evidence type="ECO:0000313" key="2">
    <source>
        <dbReference type="EMBL" id="KAE9410173.1"/>
    </source>
</evidence>
<dbReference type="EMBL" id="ML769386">
    <property type="protein sequence ID" value="KAE9410173.1"/>
    <property type="molecule type" value="Genomic_DNA"/>
</dbReference>
<accession>A0A6A4IKS8</accession>
<dbReference type="OrthoDB" id="2668396at2759"/>
<name>A0A6A4IKS8_9AGAR</name>
<feature type="compositionally biased region" description="Pro residues" evidence="1">
    <location>
        <begin position="304"/>
        <end position="329"/>
    </location>
</feature>
<keyword evidence="3" id="KW-1185">Reference proteome</keyword>
<feature type="compositionally biased region" description="Polar residues" evidence="1">
    <location>
        <begin position="141"/>
        <end position="152"/>
    </location>
</feature>
<feature type="region of interest" description="Disordered" evidence="1">
    <location>
        <begin position="255"/>
        <end position="333"/>
    </location>
</feature>
<feature type="compositionally biased region" description="Basic and acidic residues" evidence="1">
    <location>
        <begin position="187"/>
        <end position="197"/>
    </location>
</feature>
<dbReference type="AlphaFoldDB" id="A0A6A4IKS8"/>
<organism evidence="2 3">
    <name type="scientific">Gymnopus androsaceus JB14</name>
    <dbReference type="NCBI Taxonomy" id="1447944"/>
    <lineage>
        <taxon>Eukaryota</taxon>
        <taxon>Fungi</taxon>
        <taxon>Dikarya</taxon>
        <taxon>Basidiomycota</taxon>
        <taxon>Agaricomycotina</taxon>
        <taxon>Agaricomycetes</taxon>
        <taxon>Agaricomycetidae</taxon>
        <taxon>Agaricales</taxon>
        <taxon>Marasmiineae</taxon>
        <taxon>Omphalotaceae</taxon>
        <taxon>Gymnopus</taxon>
    </lineage>
</organism>
<gene>
    <name evidence="2" type="ORF">BT96DRAFT_470942</name>
</gene>
<proteinExistence type="predicted"/>
<dbReference type="Proteomes" id="UP000799118">
    <property type="component" value="Unassembled WGS sequence"/>
</dbReference>
<feature type="region of interest" description="Disordered" evidence="1">
    <location>
        <begin position="141"/>
        <end position="205"/>
    </location>
</feature>
<sequence>MAVSAIVRRSADYPLLVTVEGLYHRPFGSILNHRPPFRRGCSISFFLPNVRCSLLLYFLFSNHCLCRSYIMSIRTVQTDFTTASAMIATPNILTSLDLNVAYPPGLVPAVSPSEKALAGRTRHYSGSSSFSGRNLYSNSGLNWNNPRSSNRSANKRYPQGMRLPSSSYQVQNQYRRSSSAPLYQRTSRFDPFGDSKETPLSPSPVITSEPLYTHYYYYDPSTNRPTLAYADDKNPVNAANLTTSTNILLDTLLNGRLDTPRSPSPPTRVISPPQPVVETPSQPKSRSPSPPHSPRPRAAAISRPNPPVTKSPPVPVSSAPVSPPPPPPIKVSKAQRDAIARVVANMLLNRADGLSRRVRKCNSSGYVKSGLSRVVTVE</sequence>
<evidence type="ECO:0000256" key="1">
    <source>
        <dbReference type="SAM" id="MobiDB-lite"/>
    </source>
</evidence>
<feature type="compositionally biased region" description="Polar residues" evidence="1">
    <location>
        <begin position="164"/>
        <end position="186"/>
    </location>
</feature>